<accession>A0A7Z0WYZ6</accession>
<organism evidence="1 2">
    <name type="scientific">Bacillus paralicheniformis</name>
    <dbReference type="NCBI Taxonomy" id="1648923"/>
    <lineage>
        <taxon>Bacteria</taxon>
        <taxon>Bacillati</taxon>
        <taxon>Bacillota</taxon>
        <taxon>Bacilli</taxon>
        <taxon>Bacillales</taxon>
        <taxon>Bacillaceae</taxon>
        <taxon>Bacillus</taxon>
    </lineage>
</organism>
<dbReference type="EMBL" id="LKPO01000011">
    <property type="protein sequence ID" value="OLF94661.1"/>
    <property type="molecule type" value="Genomic_DNA"/>
</dbReference>
<comment type="caution">
    <text evidence="1">The sequence shown here is derived from an EMBL/GenBank/DDBJ whole genome shotgun (WGS) entry which is preliminary data.</text>
</comment>
<reference evidence="1 2" key="1">
    <citation type="journal article" date="2016" name="Front. Microbiol.">
        <title>High-Level Heat Resistance of Spores of Bacillus amyloliquefaciens and Bacillus licheniformis Results from the Presence of a spoVA Operon in a Tn1546 Transposon.</title>
        <authorList>
            <person name="Berendsen E.M."/>
            <person name="Koning R.A."/>
            <person name="Boekhorst J."/>
            <person name="de Jong A."/>
            <person name="Kuipers O.P."/>
            <person name="Wells-Bennik M.H."/>
        </authorList>
    </citation>
    <scope>NUCLEOTIDE SEQUENCE [LARGE SCALE GENOMIC DNA]</scope>
    <source>
        <strain evidence="1 2">B4121</strain>
    </source>
</reference>
<dbReference type="Proteomes" id="UP000185604">
    <property type="component" value="Unassembled WGS sequence"/>
</dbReference>
<dbReference type="AlphaFoldDB" id="A0A7Z0WYZ6"/>
<evidence type="ECO:0000313" key="2">
    <source>
        <dbReference type="Proteomes" id="UP000185604"/>
    </source>
</evidence>
<proteinExistence type="predicted"/>
<sequence length="60" mass="7170">MRSYEPENNFNKKCGICIMESFFEQDEFEVMKDEKESFYQLKFILFAFCGSVYDQQGNDA</sequence>
<evidence type="ECO:0000313" key="1">
    <source>
        <dbReference type="EMBL" id="OLF94661.1"/>
    </source>
</evidence>
<gene>
    <name evidence="1" type="ORF">B4121_1874</name>
</gene>
<protein>
    <submittedName>
        <fullName evidence="1">Uncharacterized protein</fullName>
    </submittedName>
</protein>
<name>A0A7Z0WYZ6_9BACI</name>